<dbReference type="InterPro" id="IPR002153">
    <property type="entry name" value="TRPC_channel"/>
</dbReference>
<dbReference type="AlphaFoldDB" id="A0A820T0G8"/>
<dbReference type="GO" id="GO:0034703">
    <property type="term" value="C:cation channel complex"/>
    <property type="evidence" value="ECO:0007669"/>
    <property type="project" value="TreeGrafter"/>
</dbReference>
<organism evidence="5 6">
    <name type="scientific">Adineta steineri</name>
    <dbReference type="NCBI Taxonomy" id="433720"/>
    <lineage>
        <taxon>Eukaryota</taxon>
        <taxon>Metazoa</taxon>
        <taxon>Spiralia</taxon>
        <taxon>Gnathifera</taxon>
        <taxon>Rotifera</taxon>
        <taxon>Eurotatoria</taxon>
        <taxon>Bdelloidea</taxon>
        <taxon>Adinetida</taxon>
        <taxon>Adinetidae</taxon>
        <taxon>Adineta</taxon>
    </lineage>
</organism>
<name>A0A820T0G8_9BILA</name>
<evidence type="ECO:0000313" key="5">
    <source>
        <dbReference type="EMBL" id="CAF4462218.1"/>
    </source>
</evidence>
<gene>
    <name evidence="5" type="ORF">OKA104_LOCUS54763</name>
</gene>
<dbReference type="GO" id="GO:0005886">
    <property type="term" value="C:plasma membrane"/>
    <property type="evidence" value="ECO:0007669"/>
    <property type="project" value="TreeGrafter"/>
</dbReference>
<dbReference type="Proteomes" id="UP000663881">
    <property type="component" value="Unassembled WGS sequence"/>
</dbReference>
<feature type="non-terminal residue" evidence="5">
    <location>
        <position position="1"/>
    </location>
</feature>
<keyword evidence="2" id="KW-0406">Ion transport</keyword>
<evidence type="ECO:0000256" key="2">
    <source>
        <dbReference type="ARBA" id="ARBA00023065"/>
    </source>
</evidence>
<dbReference type="GO" id="GO:0070679">
    <property type="term" value="F:inositol 1,4,5 trisphosphate binding"/>
    <property type="evidence" value="ECO:0007669"/>
    <property type="project" value="TreeGrafter"/>
</dbReference>
<dbReference type="PANTHER" id="PTHR10117:SF54">
    <property type="entry name" value="TRANSIENT RECEPTOR POTENTIAL-GAMMA PROTEIN"/>
    <property type="match status" value="1"/>
</dbReference>
<dbReference type="PRINTS" id="PR01097">
    <property type="entry name" value="TRNSRECEPTRP"/>
</dbReference>
<accession>A0A820T0G8</accession>
<dbReference type="GO" id="GO:0015279">
    <property type="term" value="F:store-operated calcium channel activity"/>
    <property type="evidence" value="ECO:0007669"/>
    <property type="project" value="TreeGrafter"/>
</dbReference>
<sequence>MIIICFIRFTNLIIDVGDGAIDRGYELLTLSCYKPNPSTYLPGFENFVSNLGFILYGLFTFVCVTVLINTLIAMLEKTIEDIDDRADIEWKFARSKLYMEYIRD</sequence>
<feature type="transmembrane region" description="Helical" evidence="4">
    <location>
        <begin position="53"/>
        <end position="75"/>
    </location>
</feature>
<evidence type="ECO:0008006" key="7">
    <source>
        <dbReference type="Google" id="ProtNLM"/>
    </source>
</evidence>
<keyword evidence="4" id="KW-0812">Transmembrane</keyword>
<dbReference type="EMBL" id="CAJOAY010037166">
    <property type="protein sequence ID" value="CAF4462218.1"/>
    <property type="molecule type" value="Genomic_DNA"/>
</dbReference>
<evidence type="ECO:0000313" key="6">
    <source>
        <dbReference type="Proteomes" id="UP000663881"/>
    </source>
</evidence>
<evidence type="ECO:0000256" key="3">
    <source>
        <dbReference type="ARBA" id="ARBA00023303"/>
    </source>
</evidence>
<reference evidence="5" key="1">
    <citation type="submission" date="2021-02" db="EMBL/GenBank/DDBJ databases">
        <authorList>
            <person name="Nowell W R."/>
        </authorList>
    </citation>
    <scope>NUCLEOTIDE SEQUENCE</scope>
</reference>
<dbReference type="PANTHER" id="PTHR10117">
    <property type="entry name" value="TRANSIENT RECEPTOR POTENTIAL CHANNEL"/>
    <property type="match status" value="1"/>
</dbReference>
<evidence type="ECO:0000256" key="4">
    <source>
        <dbReference type="SAM" id="Phobius"/>
    </source>
</evidence>
<keyword evidence="4" id="KW-0472">Membrane</keyword>
<dbReference type="GO" id="GO:0051480">
    <property type="term" value="P:regulation of cytosolic calcium ion concentration"/>
    <property type="evidence" value="ECO:0007669"/>
    <property type="project" value="TreeGrafter"/>
</dbReference>
<proteinExistence type="predicted"/>
<comment type="caution">
    <text evidence="5">The sequence shown here is derived from an EMBL/GenBank/DDBJ whole genome shotgun (WGS) entry which is preliminary data.</text>
</comment>
<evidence type="ECO:0000256" key="1">
    <source>
        <dbReference type="ARBA" id="ARBA00022448"/>
    </source>
</evidence>
<keyword evidence="1" id="KW-0813">Transport</keyword>
<keyword evidence="3" id="KW-0407">Ion channel</keyword>
<protein>
    <recommendedName>
        <fullName evidence="7">Ion transport domain-containing protein</fullName>
    </recommendedName>
</protein>
<keyword evidence="4" id="KW-1133">Transmembrane helix</keyword>